<feature type="transmembrane region" description="Helical" evidence="2">
    <location>
        <begin position="179"/>
        <end position="199"/>
    </location>
</feature>
<dbReference type="SUPFAM" id="SSF103473">
    <property type="entry name" value="MFS general substrate transporter"/>
    <property type="match status" value="1"/>
</dbReference>
<evidence type="ECO:0000313" key="4">
    <source>
        <dbReference type="WBParaSite" id="jg23847"/>
    </source>
</evidence>
<feature type="transmembrane region" description="Helical" evidence="2">
    <location>
        <begin position="150"/>
        <end position="167"/>
    </location>
</feature>
<keyword evidence="2" id="KW-1133">Transmembrane helix</keyword>
<dbReference type="PANTHER" id="PTHR24002:SF3">
    <property type="entry name" value="SOLUTE CARRIER FAMILY 22 MEMBER 18"/>
    <property type="match status" value="1"/>
</dbReference>
<dbReference type="InterPro" id="IPR036259">
    <property type="entry name" value="MFS_trans_sf"/>
</dbReference>
<protein>
    <submittedName>
        <fullName evidence="4">Major facilitator superfamily (MFS) profile domain-containing protein</fullName>
    </submittedName>
</protein>
<dbReference type="Proteomes" id="UP000887574">
    <property type="component" value="Unplaced"/>
</dbReference>
<dbReference type="Gene3D" id="1.20.1250.20">
    <property type="entry name" value="MFS general substrate transporter like domains"/>
    <property type="match status" value="1"/>
</dbReference>
<evidence type="ECO:0000313" key="3">
    <source>
        <dbReference type="Proteomes" id="UP000887574"/>
    </source>
</evidence>
<dbReference type="WBParaSite" id="jg23847">
    <property type="protein sequence ID" value="jg23847"/>
    <property type="gene ID" value="jg23847"/>
</dbReference>
<keyword evidence="2" id="KW-0472">Membrane</keyword>
<accession>A0A915DV73</accession>
<dbReference type="AlphaFoldDB" id="A0A915DV73"/>
<feature type="transmembrane region" description="Helical" evidence="2">
    <location>
        <begin position="211"/>
        <end position="230"/>
    </location>
</feature>
<name>A0A915DV73_9BILA</name>
<evidence type="ECO:0000256" key="1">
    <source>
        <dbReference type="SAM" id="MobiDB-lite"/>
    </source>
</evidence>
<feature type="transmembrane region" description="Helical" evidence="2">
    <location>
        <begin position="48"/>
        <end position="67"/>
    </location>
</feature>
<dbReference type="InterPro" id="IPR011701">
    <property type="entry name" value="MFS"/>
</dbReference>
<feature type="transmembrane region" description="Helical" evidence="2">
    <location>
        <begin position="294"/>
        <end position="314"/>
    </location>
</feature>
<dbReference type="GO" id="GO:0022857">
    <property type="term" value="F:transmembrane transporter activity"/>
    <property type="evidence" value="ECO:0007669"/>
    <property type="project" value="InterPro"/>
</dbReference>
<dbReference type="PANTHER" id="PTHR24002">
    <property type="entry name" value="SOLUTE CARRIER FAMILY 22 MEMBER 18"/>
    <property type="match status" value="1"/>
</dbReference>
<proteinExistence type="predicted"/>
<feature type="transmembrane region" description="Helical" evidence="2">
    <location>
        <begin position="79"/>
        <end position="99"/>
    </location>
</feature>
<organism evidence="3 4">
    <name type="scientific">Ditylenchus dipsaci</name>
    <dbReference type="NCBI Taxonomy" id="166011"/>
    <lineage>
        <taxon>Eukaryota</taxon>
        <taxon>Metazoa</taxon>
        <taxon>Ecdysozoa</taxon>
        <taxon>Nematoda</taxon>
        <taxon>Chromadorea</taxon>
        <taxon>Rhabditida</taxon>
        <taxon>Tylenchina</taxon>
        <taxon>Tylenchomorpha</taxon>
        <taxon>Sphaerularioidea</taxon>
        <taxon>Anguinidae</taxon>
        <taxon>Anguininae</taxon>
        <taxon>Ditylenchus</taxon>
    </lineage>
</organism>
<dbReference type="Pfam" id="PF07690">
    <property type="entry name" value="MFS_1"/>
    <property type="match status" value="1"/>
</dbReference>
<sequence length="348" mass="37701">MSAIGLYSCMDVSSMVISRLPCLLMHGQQAHQSLLANLTKPGKQRTKAFGRLGLTFGLGFVFTPLLSKLSSVMGFGERAPLLTAVAICLLALALLCFFIPDRNQAVKQEEEEEVIKGETSVASVPNINMSSLTGVLKRPNVLNLILQKNAAVAPALLIFSVLQLDLINRFSITSSGNSLLQIFIGVNIMMTNTVGISWMRSKFAEPVLVRLGLSAFIFTYVQFCWFHHLWQLAPMMMSMCFAMTLVGTVADSLLTSAVQFEQQGIVLGISTSMNSLVRTFSPALAGYLLQSYGIASIGFIGGLSTSAALLLHLLQPLVRISPASPPPTTNQEQGEHLLTFSQENKKGL</sequence>
<reference evidence="4" key="1">
    <citation type="submission" date="2022-11" db="UniProtKB">
        <authorList>
            <consortium name="WormBaseParasite"/>
        </authorList>
    </citation>
    <scope>IDENTIFICATION</scope>
</reference>
<evidence type="ECO:0000256" key="2">
    <source>
        <dbReference type="SAM" id="Phobius"/>
    </source>
</evidence>
<feature type="region of interest" description="Disordered" evidence="1">
    <location>
        <begin position="324"/>
        <end position="348"/>
    </location>
</feature>
<keyword evidence="2" id="KW-0812">Transmembrane</keyword>
<keyword evidence="3" id="KW-1185">Reference proteome</keyword>
<dbReference type="GO" id="GO:0005635">
    <property type="term" value="C:nuclear envelope"/>
    <property type="evidence" value="ECO:0007669"/>
    <property type="project" value="TreeGrafter"/>
</dbReference>